<sequence>MEAGNYFYVDLFNSNNSNNFSEQIHLRNSAAVKSITLLGFIIIITVTIGGNLLVLVAISTKHKLRRNVTNCFIASLAAADLLLGAIVMPFAVIDLLRSIYKECLPKEQQDQYVIWPFGQAWCDTWHAFDVLSSTASILNLCAISVERYVAISDPFNYPLRVTHSRCILMIMLTWVCSILISFPAIAWWRYSSNMYNVSNIISVSNTECLFSSDRLYLFISSCISFHIPLIVMIFVYWKIYQKANGLLKTLNTGRRLIYRKSLGGEAMILRVHRGGTTKTLPSVLHERILPQDSNATIKLSSSCSRDMLRKQPPVLCSAEDDNNINNQEILRCKIDEDKSLKKRVKFNQRNITESVDKNSTYSTLFCGCYKFVFSRLNVNMSMMQNDDILTASTVTQNTDESLISSRNYLNEIKKRVQRFTKERKAAKTLGIVMGVFVLCWLPFFVYNTIKAVYPSILETQENIIFPFVTWLGYLNSGVNPFIYAYSLRDIRKAFLDILCTPCKLHSEWCKNTVQQTRESQYIDEPAEVIKSTNFQSTISFANGSISKVDNAYSTIPMSSLLQEDSYFERDLYGNSLQNKIYNESDTTKQRIPSNTESTTVPESFTQNLSVK</sequence>
<dbReference type="InterPro" id="IPR000276">
    <property type="entry name" value="GPCR_Rhodpsn"/>
</dbReference>
<dbReference type="SUPFAM" id="SSF81321">
    <property type="entry name" value="Family A G protein-coupled receptor-like"/>
    <property type="match status" value="1"/>
</dbReference>
<evidence type="ECO:0000256" key="3">
    <source>
        <dbReference type="ARBA" id="ARBA00022692"/>
    </source>
</evidence>
<proteinExistence type="inferred from homology"/>
<evidence type="ECO:0000256" key="8">
    <source>
        <dbReference type="ARBA" id="ARBA00023224"/>
    </source>
</evidence>
<evidence type="ECO:0000256" key="7">
    <source>
        <dbReference type="ARBA" id="ARBA00023170"/>
    </source>
</evidence>
<comment type="caution">
    <text evidence="13">The sequence shown here is derived from an EMBL/GenBank/DDBJ whole genome shotgun (WGS) entry which is preliminary data.</text>
</comment>
<protein>
    <submittedName>
        <fullName evidence="13">Dopamine receptor 4</fullName>
    </submittedName>
</protein>
<feature type="region of interest" description="Disordered" evidence="10">
    <location>
        <begin position="583"/>
        <end position="611"/>
    </location>
</feature>
<feature type="transmembrane region" description="Helical" evidence="11">
    <location>
        <begin position="463"/>
        <end position="485"/>
    </location>
</feature>
<dbReference type="PROSITE" id="PS00237">
    <property type="entry name" value="G_PROTEIN_RECEP_F1_1"/>
    <property type="match status" value="1"/>
</dbReference>
<dbReference type="PANTHER" id="PTHR24248:SF185">
    <property type="entry name" value="DOPAMINE RECEPTOR 2"/>
    <property type="match status" value="1"/>
</dbReference>
<keyword evidence="2" id="KW-1003">Cell membrane</keyword>
<dbReference type="STRING" id="6182.A0A4Z2DXJ2"/>
<dbReference type="Gene3D" id="1.20.1070.10">
    <property type="entry name" value="Rhodopsin 7-helix transmembrane proteins"/>
    <property type="match status" value="2"/>
</dbReference>
<name>A0A4Z2DXJ2_SCHJA</name>
<feature type="transmembrane region" description="Helical" evidence="11">
    <location>
        <begin position="166"/>
        <end position="188"/>
    </location>
</feature>
<dbReference type="GO" id="GO:0005886">
    <property type="term" value="C:plasma membrane"/>
    <property type="evidence" value="ECO:0007669"/>
    <property type="project" value="UniProtKB-SubCell"/>
</dbReference>
<evidence type="ECO:0000256" key="10">
    <source>
        <dbReference type="SAM" id="MobiDB-lite"/>
    </source>
</evidence>
<evidence type="ECO:0000256" key="9">
    <source>
        <dbReference type="RuleBase" id="RU000688"/>
    </source>
</evidence>
<dbReference type="Pfam" id="PF00001">
    <property type="entry name" value="7tm_1"/>
    <property type="match status" value="1"/>
</dbReference>
<dbReference type="Proteomes" id="UP000311919">
    <property type="component" value="Unassembled WGS sequence"/>
</dbReference>
<feature type="transmembrane region" description="Helical" evidence="11">
    <location>
        <begin position="35"/>
        <end position="58"/>
    </location>
</feature>
<accession>A0A4Z2DXJ2</accession>
<evidence type="ECO:0000313" key="13">
    <source>
        <dbReference type="EMBL" id="TNN21167.1"/>
    </source>
</evidence>
<feature type="transmembrane region" description="Helical" evidence="11">
    <location>
        <begin position="70"/>
        <end position="92"/>
    </location>
</feature>
<evidence type="ECO:0000256" key="11">
    <source>
        <dbReference type="SAM" id="Phobius"/>
    </source>
</evidence>
<keyword evidence="7 9" id="KW-0675">Receptor</keyword>
<gene>
    <name evidence="13" type="ORF">EWB00_010926</name>
</gene>
<dbReference type="PANTHER" id="PTHR24248">
    <property type="entry name" value="ADRENERGIC RECEPTOR-RELATED G-PROTEIN COUPLED RECEPTOR"/>
    <property type="match status" value="1"/>
</dbReference>
<keyword evidence="5 9" id="KW-0297">G-protein coupled receptor</keyword>
<reference evidence="13 14" key="1">
    <citation type="submission" date="2019-03" db="EMBL/GenBank/DDBJ databases">
        <title>An improved genome assembly of the fluke Schistosoma japonicum.</title>
        <authorList>
            <person name="Hu W."/>
            <person name="Luo F."/>
            <person name="Yin M."/>
            <person name="Mo X."/>
            <person name="Sun C."/>
            <person name="Wu Q."/>
            <person name="Zhu B."/>
            <person name="Xiang M."/>
            <person name="Wang J."/>
            <person name="Wang Y."/>
            <person name="Zhang T."/>
            <person name="Xu B."/>
            <person name="Zheng H."/>
            <person name="Feng Z."/>
        </authorList>
    </citation>
    <scope>NUCLEOTIDE SEQUENCE [LARGE SCALE GENOMIC DNA]</scope>
    <source>
        <strain evidence="13">HuSjv2</strain>
        <tissue evidence="13">Worms</tissue>
    </source>
</reference>
<dbReference type="AlphaFoldDB" id="A0A4Z2DXJ2"/>
<evidence type="ECO:0000256" key="6">
    <source>
        <dbReference type="ARBA" id="ARBA00023136"/>
    </source>
</evidence>
<dbReference type="GO" id="GO:0071880">
    <property type="term" value="P:adenylate cyclase-activating adrenergic receptor signaling pathway"/>
    <property type="evidence" value="ECO:0007669"/>
    <property type="project" value="TreeGrafter"/>
</dbReference>
<dbReference type="PROSITE" id="PS50262">
    <property type="entry name" value="G_PROTEIN_RECEP_F1_2"/>
    <property type="match status" value="1"/>
</dbReference>
<evidence type="ECO:0000256" key="5">
    <source>
        <dbReference type="ARBA" id="ARBA00023040"/>
    </source>
</evidence>
<dbReference type="InterPro" id="IPR017452">
    <property type="entry name" value="GPCR_Rhodpsn_7TM"/>
</dbReference>
<organism evidence="13 14">
    <name type="scientific">Schistosoma japonicum</name>
    <name type="common">Blood fluke</name>
    <dbReference type="NCBI Taxonomy" id="6182"/>
    <lineage>
        <taxon>Eukaryota</taxon>
        <taxon>Metazoa</taxon>
        <taxon>Spiralia</taxon>
        <taxon>Lophotrochozoa</taxon>
        <taxon>Platyhelminthes</taxon>
        <taxon>Trematoda</taxon>
        <taxon>Digenea</taxon>
        <taxon>Strigeidida</taxon>
        <taxon>Schistosomatoidea</taxon>
        <taxon>Schistosomatidae</taxon>
        <taxon>Schistosoma</taxon>
    </lineage>
</organism>
<keyword evidence="14" id="KW-1185">Reference proteome</keyword>
<keyword evidence="6 11" id="KW-0472">Membrane</keyword>
<dbReference type="SMART" id="SM01381">
    <property type="entry name" value="7TM_GPCR_Srsx"/>
    <property type="match status" value="1"/>
</dbReference>
<dbReference type="OrthoDB" id="5957871at2759"/>
<comment type="subcellular location">
    <subcellularLocation>
        <location evidence="1">Cell membrane</location>
        <topology evidence="1">Multi-pass membrane protein</topology>
    </subcellularLocation>
</comment>
<feature type="domain" description="G-protein coupled receptors family 1 profile" evidence="12">
    <location>
        <begin position="50"/>
        <end position="483"/>
    </location>
</feature>
<feature type="transmembrane region" description="Helical" evidence="11">
    <location>
        <begin position="425"/>
        <end position="443"/>
    </location>
</feature>
<keyword evidence="3 9" id="KW-0812">Transmembrane</keyword>
<feature type="transmembrane region" description="Helical" evidence="11">
    <location>
        <begin position="125"/>
        <end position="145"/>
    </location>
</feature>
<keyword evidence="4 11" id="KW-1133">Transmembrane helix</keyword>
<keyword evidence="8 9" id="KW-0807">Transducer</keyword>
<evidence type="ECO:0000313" key="14">
    <source>
        <dbReference type="Proteomes" id="UP000311919"/>
    </source>
</evidence>
<evidence type="ECO:0000256" key="4">
    <source>
        <dbReference type="ARBA" id="ARBA00022989"/>
    </source>
</evidence>
<evidence type="ECO:0000256" key="2">
    <source>
        <dbReference type="ARBA" id="ARBA00022475"/>
    </source>
</evidence>
<dbReference type="PRINTS" id="PR00237">
    <property type="entry name" value="GPCRRHODOPSN"/>
</dbReference>
<evidence type="ECO:0000256" key="1">
    <source>
        <dbReference type="ARBA" id="ARBA00004651"/>
    </source>
</evidence>
<evidence type="ECO:0000259" key="12">
    <source>
        <dbReference type="PROSITE" id="PS50262"/>
    </source>
</evidence>
<dbReference type="EMBL" id="SKCS01000009">
    <property type="protein sequence ID" value="TNN21167.1"/>
    <property type="molecule type" value="Genomic_DNA"/>
</dbReference>
<dbReference type="GO" id="GO:0004930">
    <property type="term" value="F:G protein-coupled receptor activity"/>
    <property type="evidence" value="ECO:0007669"/>
    <property type="project" value="UniProtKB-KW"/>
</dbReference>
<dbReference type="GO" id="GO:0043410">
    <property type="term" value="P:positive regulation of MAPK cascade"/>
    <property type="evidence" value="ECO:0007669"/>
    <property type="project" value="TreeGrafter"/>
</dbReference>
<feature type="transmembrane region" description="Helical" evidence="11">
    <location>
        <begin position="215"/>
        <end position="237"/>
    </location>
</feature>
<comment type="similarity">
    <text evidence="9">Belongs to the G-protein coupled receptor 1 family.</text>
</comment>